<dbReference type="STRING" id="91928.A0A0D2B852"/>
<evidence type="ECO:0000313" key="7">
    <source>
        <dbReference type="Proteomes" id="UP000053328"/>
    </source>
</evidence>
<keyword evidence="7" id="KW-1185">Reference proteome</keyword>
<dbReference type="Gene3D" id="2.40.50.770">
    <property type="entry name" value="RecQ-mediated genome instability protein Rmi1, C-terminal domain"/>
    <property type="match status" value="1"/>
</dbReference>
<dbReference type="PANTHER" id="PTHR14790:SF15">
    <property type="entry name" value="RECQ-MEDIATED GENOME INSTABILITY PROTEIN 1"/>
    <property type="match status" value="1"/>
</dbReference>
<dbReference type="GeneID" id="27334928"/>
<feature type="region of interest" description="Disordered" evidence="3">
    <location>
        <begin position="131"/>
        <end position="157"/>
    </location>
</feature>
<dbReference type="Pfam" id="PF21000">
    <property type="entry name" value="RMI1_N_N"/>
    <property type="match status" value="1"/>
</dbReference>
<evidence type="ECO:0000256" key="3">
    <source>
        <dbReference type="SAM" id="MobiDB-lite"/>
    </source>
</evidence>
<reference evidence="6 7" key="1">
    <citation type="submission" date="2015-01" db="EMBL/GenBank/DDBJ databases">
        <title>The Genome Sequence of Exophiala spinifera CBS89968.</title>
        <authorList>
            <consortium name="The Broad Institute Genomics Platform"/>
            <person name="Cuomo C."/>
            <person name="de Hoog S."/>
            <person name="Gorbushina A."/>
            <person name="Stielow B."/>
            <person name="Teixiera M."/>
            <person name="Abouelleil A."/>
            <person name="Chapman S.B."/>
            <person name="Priest M."/>
            <person name="Young S.K."/>
            <person name="Wortman J."/>
            <person name="Nusbaum C."/>
            <person name="Birren B."/>
        </authorList>
    </citation>
    <scope>NUCLEOTIDE SEQUENCE [LARGE SCALE GENOMIC DNA]</scope>
    <source>
        <strain evidence="6 7">CBS 89968</strain>
    </source>
</reference>
<evidence type="ECO:0000256" key="1">
    <source>
        <dbReference type="ARBA" id="ARBA00006395"/>
    </source>
</evidence>
<dbReference type="GO" id="GO:0016604">
    <property type="term" value="C:nuclear body"/>
    <property type="evidence" value="ECO:0007669"/>
    <property type="project" value="TreeGrafter"/>
</dbReference>
<dbReference type="PANTHER" id="PTHR14790">
    <property type="entry name" value="RECQ-MEDIATED GENOME INSTABILITY PROTEIN 1 RMI1"/>
    <property type="match status" value="1"/>
</dbReference>
<evidence type="ECO:0000259" key="5">
    <source>
        <dbReference type="Pfam" id="PF21000"/>
    </source>
</evidence>
<dbReference type="EMBL" id="KN847496">
    <property type="protein sequence ID" value="KIW15058.1"/>
    <property type="molecule type" value="Genomic_DNA"/>
</dbReference>
<dbReference type="InterPro" id="IPR013894">
    <property type="entry name" value="RMI1_OB"/>
</dbReference>
<evidence type="ECO:0000313" key="6">
    <source>
        <dbReference type="EMBL" id="KIW15058.1"/>
    </source>
</evidence>
<dbReference type="InterPro" id="IPR042470">
    <property type="entry name" value="RMI1_N_C_sf"/>
</dbReference>
<dbReference type="Proteomes" id="UP000053328">
    <property type="component" value="Unassembled WGS sequence"/>
</dbReference>
<dbReference type="OrthoDB" id="341511at2759"/>
<feature type="domain" description="RMI1 N-terminal" evidence="5">
    <location>
        <begin position="15"/>
        <end position="61"/>
    </location>
</feature>
<evidence type="ECO:0000259" key="4">
    <source>
        <dbReference type="Pfam" id="PF08585"/>
    </source>
</evidence>
<dbReference type="RefSeq" id="XP_016235274.1">
    <property type="nucleotide sequence ID" value="XM_016382172.1"/>
</dbReference>
<dbReference type="HOGENOM" id="CLU_093893_0_0_1"/>
<dbReference type="AlphaFoldDB" id="A0A0D2B852"/>
<dbReference type="SMART" id="SM01161">
    <property type="entry name" value="DUF1767"/>
    <property type="match status" value="1"/>
</dbReference>
<dbReference type="GO" id="GO:0000724">
    <property type="term" value="P:double-strand break repair via homologous recombination"/>
    <property type="evidence" value="ECO:0007669"/>
    <property type="project" value="TreeGrafter"/>
</dbReference>
<dbReference type="GO" id="GO:0031422">
    <property type="term" value="C:RecQ family helicase-topoisomerase III complex"/>
    <property type="evidence" value="ECO:0007669"/>
    <property type="project" value="TreeGrafter"/>
</dbReference>
<feature type="domain" description="RecQ mediated genome instability protein 1 OB-fold" evidence="4">
    <location>
        <begin position="222"/>
        <end position="267"/>
    </location>
</feature>
<proteinExistence type="inferred from homology"/>
<protein>
    <recommendedName>
        <fullName evidence="2">RecQ-mediated genome instability protein 1</fullName>
    </recommendedName>
</protein>
<dbReference type="VEuPathDB" id="FungiDB:PV08_07845"/>
<dbReference type="InterPro" id="IPR049363">
    <property type="entry name" value="RMI1_N"/>
</dbReference>
<feature type="compositionally biased region" description="Low complexity" evidence="3">
    <location>
        <begin position="140"/>
        <end position="157"/>
    </location>
</feature>
<sequence>MPSNHPLHEKVTVALQNKHHLTVDPRWLDEFLATRGSNPPPLPAVVSTAQFRILASDITTSLSPSPQDALPSDVADVNVKGRRLSGTVIVQVLDVLDVGSSKWSQVEAIERVERGEEVRGREVIRTVDIMDDEDGSGRDPSASAVTRPPTATAPASRAIVSMPGRNISLGPHKLVVQDARGTKAVAFELDKIPKIGISISALASPPGPHGDASSRPSSQDDIGMFIGCKLVLKPGTIVRRGMIMLQPQTCFMLGGKVEAWDKKWKEVRKQKLNDIIQEEYDAAGNGTRTSR</sequence>
<dbReference type="Pfam" id="PF08585">
    <property type="entry name" value="RMI1_N_C"/>
    <property type="match status" value="2"/>
</dbReference>
<name>A0A0D2B852_9EURO</name>
<feature type="domain" description="RecQ mediated genome instability protein 1 OB-fold" evidence="4">
    <location>
        <begin position="70"/>
        <end position="199"/>
    </location>
</feature>
<comment type="similarity">
    <text evidence="1">Belongs to the RMI1 family.</text>
</comment>
<dbReference type="GO" id="GO:0000712">
    <property type="term" value="P:resolution of meiotic recombination intermediates"/>
    <property type="evidence" value="ECO:0007669"/>
    <property type="project" value="TreeGrafter"/>
</dbReference>
<accession>A0A0D2B852</accession>
<organism evidence="6 7">
    <name type="scientific">Exophiala spinifera</name>
    <dbReference type="NCBI Taxonomy" id="91928"/>
    <lineage>
        <taxon>Eukaryota</taxon>
        <taxon>Fungi</taxon>
        <taxon>Dikarya</taxon>
        <taxon>Ascomycota</taxon>
        <taxon>Pezizomycotina</taxon>
        <taxon>Eurotiomycetes</taxon>
        <taxon>Chaetothyriomycetidae</taxon>
        <taxon>Chaetothyriales</taxon>
        <taxon>Herpotrichiellaceae</taxon>
        <taxon>Exophiala</taxon>
    </lineage>
</organism>
<gene>
    <name evidence="6" type="ORF">PV08_07845</name>
</gene>
<evidence type="ECO:0000256" key="2">
    <source>
        <dbReference type="ARBA" id="ARBA00018987"/>
    </source>
</evidence>